<name>A0A841E2Q9_9ACTN</name>
<feature type="compositionally biased region" description="Basic and acidic residues" evidence="1">
    <location>
        <begin position="23"/>
        <end position="34"/>
    </location>
</feature>
<reference evidence="2 3" key="1">
    <citation type="submission" date="2020-08" db="EMBL/GenBank/DDBJ databases">
        <title>Sequencing the genomes of 1000 actinobacteria strains.</title>
        <authorList>
            <person name="Klenk H.-P."/>
        </authorList>
    </citation>
    <scope>NUCLEOTIDE SEQUENCE [LARGE SCALE GENOMIC DNA]</scope>
    <source>
        <strain evidence="2 3">DSM 44593</strain>
    </source>
</reference>
<organism evidence="2 3">
    <name type="scientific">Streptomonospora salina</name>
    <dbReference type="NCBI Taxonomy" id="104205"/>
    <lineage>
        <taxon>Bacteria</taxon>
        <taxon>Bacillati</taxon>
        <taxon>Actinomycetota</taxon>
        <taxon>Actinomycetes</taxon>
        <taxon>Streptosporangiales</taxon>
        <taxon>Nocardiopsidaceae</taxon>
        <taxon>Streptomonospora</taxon>
    </lineage>
</organism>
<keyword evidence="3" id="KW-1185">Reference proteome</keyword>
<dbReference type="EMBL" id="JACHLY010000001">
    <property type="protein sequence ID" value="MBB5997316.1"/>
    <property type="molecule type" value="Genomic_DNA"/>
</dbReference>
<evidence type="ECO:0000256" key="1">
    <source>
        <dbReference type="SAM" id="MobiDB-lite"/>
    </source>
</evidence>
<protein>
    <submittedName>
        <fullName evidence="2">Uncharacterized protein</fullName>
    </submittedName>
</protein>
<sequence length="517" mass="55069">MSPKKRNKKTTGGGAQLSGNPQKRAEQLAEREARQPVYDEDDEPAPAPAIPGGMPAAPTWDWGLDAQPGTPDGLPGFGGSDHGGEIVPQPGWAESHEYAVALAHRAEVPDSPRALDDLACDLVGRAYLDGLGKADDTLAALMEAAASDRLDEEELFDRAEQSYGYGTDPVGWLDLLAERAAREITDHAEPRWQGPWMLLRGMMAWAPYTPDATSGSPLEACSMALMEAGQRLVDDGTLPRLPDPLQELRPQPTAWPLVLHDAYGTRTALLAPFAYGDDRRDPHWYCWDVDRCAGELVVGAGVFASAEDAAAEWRAAVGGSAPADAQPQRCSGREASELLELAMDTHLLAGMRSGGEPAALVAEQFRSAARAEELSVAFEDRLPLPQEEPGTGTGTGDAFRSWYADRHGGEVDADTAAALAGVWGPQDGPDSLLYACSPHRIRLVALTVSDDAPPGGAAAALELLPAWVEWCLERSGLGGAPAEAARAQARTIGEQAARDAFDPDDADVETDFRPEEM</sequence>
<gene>
    <name evidence="2" type="ORF">HNR25_001067</name>
</gene>
<dbReference type="Proteomes" id="UP000578077">
    <property type="component" value="Unassembled WGS sequence"/>
</dbReference>
<comment type="caution">
    <text evidence="2">The sequence shown here is derived from an EMBL/GenBank/DDBJ whole genome shotgun (WGS) entry which is preliminary data.</text>
</comment>
<feature type="region of interest" description="Disordered" evidence="1">
    <location>
        <begin position="1"/>
        <end position="54"/>
    </location>
</feature>
<evidence type="ECO:0000313" key="3">
    <source>
        <dbReference type="Proteomes" id="UP000578077"/>
    </source>
</evidence>
<feature type="region of interest" description="Disordered" evidence="1">
    <location>
        <begin position="490"/>
        <end position="517"/>
    </location>
</feature>
<dbReference type="RefSeq" id="WP_184633604.1">
    <property type="nucleotide sequence ID" value="NZ_BAABKT010000004.1"/>
</dbReference>
<accession>A0A841E2Q9</accession>
<evidence type="ECO:0000313" key="2">
    <source>
        <dbReference type="EMBL" id="MBB5997316.1"/>
    </source>
</evidence>
<proteinExistence type="predicted"/>
<dbReference type="AlphaFoldDB" id="A0A841E2Q9"/>